<dbReference type="EC" id="2.3.1.-" evidence="2"/>
<accession>A0ABZ2INX2</accession>
<dbReference type="InterPro" id="IPR002123">
    <property type="entry name" value="Plipid/glycerol_acylTrfase"/>
</dbReference>
<proteinExistence type="predicted"/>
<protein>
    <submittedName>
        <fullName evidence="2">Lysophospholipid acyltransferase family protein</fullName>
        <ecNumber evidence="2">2.3.1.-</ecNumber>
    </submittedName>
</protein>
<keyword evidence="2" id="KW-0012">Acyltransferase</keyword>
<gene>
    <name evidence="2" type="ORF">NEE14_007025</name>
</gene>
<organism evidence="2 3">
    <name type="scientific">Parabacteroides absconsus</name>
    <dbReference type="NCBI Taxonomy" id="2951805"/>
    <lineage>
        <taxon>Bacteria</taxon>
        <taxon>Pseudomonadati</taxon>
        <taxon>Bacteroidota</taxon>
        <taxon>Bacteroidia</taxon>
        <taxon>Bacteroidales</taxon>
        <taxon>Tannerellaceae</taxon>
        <taxon>Parabacteroides</taxon>
    </lineage>
</organism>
<dbReference type="EMBL" id="CP146284">
    <property type="protein sequence ID" value="WWV67699.1"/>
    <property type="molecule type" value="Genomic_DNA"/>
</dbReference>
<evidence type="ECO:0000313" key="2">
    <source>
        <dbReference type="EMBL" id="WWV67699.1"/>
    </source>
</evidence>
<dbReference type="GO" id="GO:0016746">
    <property type="term" value="F:acyltransferase activity"/>
    <property type="evidence" value="ECO:0007669"/>
    <property type="project" value="UniProtKB-KW"/>
</dbReference>
<keyword evidence="3" id="KW-1185">Reference proteome</keyword>
<name>A0ABZ2INX2_9BACT</name>
<dbReference type="SMART" id="SM00563">
    <property type="entry name" value="PlsC"/>
    <property type="match status" value="1"/>
</dbReference>
<feature type="domain" description="Phospholipid/glycerol acyltransferase" evidence="1">
    <location>
        <begin position="84"/>
        <end position="209"/>
    </location>
</feature>
<dbReference type="RefSeq" id="WP_251967953.1">
    <property type="nucleotide sequence ID" value="NZ_CP146284.1"/>
</dbReference>
<evidence type="ECO:0000259" key="1">
    <source>
        <dbReference type="SMART" id="SM00563"/>
    </source>
</evidence>
<dbReference type="Pfam" id="PF19576">
    <property type="entry name" value="Acyltransf_2"/>
    <property type="match status" value="1"/>
</dbReference>
<reference evidence="2 3" key="1">
    <citation type="submission" date="2024-02" db="EMBL/GenBank/DDBJ databases">
        <title>Whole genome sequencing of Parabacteroides sp. AD58.</title>
        <authorList>
            <person name="Chaplin A.V."/>
            <person name="Pikina A.P."/>
            <person name="Sokolova S.R."/>
            <person name="Korostin D.O."/>
            <person name="Efimov B.A."/>
        </authorList>
    </citation>
    <scope>NUCLEOTIDE SEQUENCE [LARGE SCALE GENOMIC DNA]</scope>
    <source>
        <strain evidence="2 3">AD58</strain>
    </source>
</reference>
<evidence type="ECO:0000313" key="3">
    <source>
        <dbReference type="Proteomes" id="UP001320603"/>
    </source>
</evidence>
<keyword evidence="2" id="KW-0808">Transferase</keyword>
<dbReference type="InterPro" id="IPR045746">
    <property type="entry name" value="ACT14924-like_Acyltransf_dom"/>
</dbReference>
<dbReference type="Proteomes" id="UP001320603">
    <property type="component" value="Chromosome"/>
</dbReference>
<sequence length="279" mass="31707">MKETVIDSNDLKAMSPFFNTGFGSWVGKLLIKWLEIDKVNQAHKNSCHLKGAAFTSALLRDPLIDLKYRLHGAELLDHLPEGSFITVSNHPIGSLDGIMLIDIMAARRPDFKVMVNGILSKIGAMNDNFITVHPDTKRNGKGNLSSMNGVRLCLQHIKEGHPMGFFPAGAMSFYNSKYHAVRDLPWTRSVIRLIQKANVPVYPVYFDFLNSKYFYFLGWLNWRLRTIRIVPEVFNKKGKTVDVYIGDPVPAEKIRSFATEEELGKYLYDLTYACKNSRS</sequence>
<dbReference type="CDD" id="cd07986">
    <property type="entry name" value="LPLAT_ACT14924-like"/>
    <property type="match status" value="1"/>
</dbReference>